<comment type="caution">
    <text evidence="1">The sequence shown here is derived from an EMBL/GenBank/DDBJ whole genome shotgun (WGS) entry which is preliminary data.</text>
</comment>
<dbReference type="EMBL" id="JBEDUW010000004">
    <property type="protein sequence ID" value="KAK9932602.1"/>
    <property type="molecule type" value="Genomic_DNA"/>
</dbReference>
<dbReference type="AlphaFoldDB" id="A0AAW1X7E7"/>
<sequence>MVLKQFSSNSCLQIELLGSHLTIENQLIAASIIDQQSSFQAGYYKFVAFRFSHVFSPQNPFTCSDVPRNLIAVPLTVDRMLFAIFARD</sequence>
<proteinExistence type="predicted"/>
<keyword evidence="2" id="KW-1185">Reference proteome</keyword>
<evidence type="ECO:0000313" key="1">
    <source>
        <dbReference type="EMBL" id="KAK9932602.1"/>
    </source>
</evidence>
<name>A0AAW1X7E7_RUBAR</name>
<organism evidence="1 2">
    <name type="scientific">Rubus argutus</name>
    <name type="common">Southern blackberry</name>
    <dbReference type="NCBI Taxonomy" id="59490"/>
    <lineage>
        <taxon>Eukaryota</taxon>
        <taxon>Viridiplantae</taxon>
        <taxon>Streptophyta</taxon>
        <taxon>Embryophyta</taxon>
        <taxon>Tracheophyta</taxon>
        <taxon>Spermatophyta</taxon>
        <taxon>Magnoliopsida</taxon>
        <taxon>eudicotyledons</taxon>
        <taxon>Gunneridae</taxon>
        <taxon>Pentapetalae</taxon>
        <taxon>rosids</taxon>
        <taxon>fabids</taxon>
        <taxon>Rosales</taxon>
        <taxon>Rosaceae</taxon>
        <taxon>Rosoideae</taxon>
        <taxon>Rosoideae incertae sedis</taxon>
        <taxon>Rubus</taxon>
    </lineage>
</organism>
<accession>A0AAW1X7E7</accession>
<reference evidence="1 2" key="1">
    <citation type="journal article" date="2023" name="G3 (Bethesda)">
        <title>A chromosome-length genome assembly and annotation of blackberry (Rubus argutus, cv. 'Hillquist').</title>
        <authorList>
            <person name="Bruna T."/>
            <person name="Aryal R."/>
            <person name="Dudchenko O."/>
            <person name="Sargent D.J."/>
            <person name="Mead D."/>
            <person name="Buti M."/>
            <person name="Cavallini A."/>
            <person name="Hytonen T."/>
            <person name="Andres J."/>
            <person name="Pham M."/>
            <person name="Weisz D."/>
            <person name="Mascagni F."/>
            <person name="Usai G."/>
            <person name="Natali L."/>
            <person name="Bassil N."/>
            <person name="Fernandez G.E."/>
            <person name="Lomsadze A."/>
            <person name="Armour M."/>
            <person name="Olukolu B."/>
            <person name="Poorten T."/>
            <person name="Britton C."/>
            <person name="Davik J."/>
            <person name="Ashrafi H."/>
            <person name="Aiden E.L."/>
            <person name="Borodovsky M."/>
            <person name="Worthington M."/>
        </authorList>
    </citation>
    <scope>NUCLEOTIDE SEQUENCE [LARGE SCALE GENOMIC DNA]</scope>
    <source>
        <strain evidence="1">PI 553951</strain>
    </source>
</reference>
<protein>
    <submittedName>
        <fullName evidence="1">Uncharacterized protein</fullName>
    </submittedName>
</protein>
<evidence type="ECO:0000313" key="2">
    <source>
        <dbReference type="Proteomes" id="UP001457282"/>
    </source>
</evidence>
<gene>
    <name evidence="1" type="ORF">M0R45_019832</name>
</gene>
<dbReference type="Proteomes" id="UP001457282">
    <property type="component" value="Unassembled WGS sequence"/>
</dbReference>